<name>A0A314KXM6_NICAT</name>
<sequence>SQLFCFRPQDNKFFRFRKWGRQLLPFNRLLHFRQHHYQLLHFKPQDSKPLHFRPQHSQIHQFMLQHNNLFHFRPRDRQLLHFSRRHYQLHHFNLLLIPHHHKQHPISVLNVSLHIIEPSIE</sequence>
<reference evidence="1" key="1">
    <citation type="submission" date="2016-11" db="EMBL/GenBank/DDBJ databases">
        <title>The genome of Nicotiana attenuata.</title>
        <authorList>
            <person name="Xu S."/>
            <person name="Brockmoeller T."/>
            <person name="Gaquerel E."/>
            <person name="Navarro A."/>
            <person name="Kuhl H."/>
            <person name="Gase K."/>
            <person name="Ling Z."/>
            <person name="Zhou W."/>
            <person name="Kreitzer C."/>
            <person name="Stanke M."/>
            <person name="Tang H."/>
            <person name="Lyons E."/>
            <person name="Pandey P."/>
            <person name="Pandey S.P."/>
            <person name="Timmermann B."/>
            <person name="Baldwin I.T."/>
        </authorList>
    </citation>
    <scope>NUCLEOTIDE SEQUENCE [LARGE SCALE GENOMIC DNA]</scope>
    <source>
        <strain evidence="1">UT</strain>
    </source>
</reference>
<organism evidence="1 2">
    <name type="scientific">Nicotiana attenuata</name>
    <name type="common">Coyote tobacco</name>
    <dbReference type="NCBI Taxonomy" id="49451"/>
    <lineage>
        <taxon>Eukaryota</taxon>
        <taxon>Viridiplantae</taxon>
        <taxon>Streptophyta</taxon>
        <taxon>Embryophyta</taxon>
        <taxon>Tracheophyta</taxon>
        <taxon>Spermatophyta</taxon>
        <taxon>Magnoliopsida</taxon>
        <taxon>eudicotyledons</taxon>
        <taxon>Gunneridae</taxon>
        <taxon>Pentapetalae</taxon>
        <taxon>asterids</taxon>
        <taxon>lamiids</taxon>
        <taxon>Solanales</taxon>
        <taxon>Solanaceae</taxon>
        <taxon>Nicotianoideae</taxon>
        <taxon>Nicotianeae</taxon>
        <taxon>Nicotiana</taxon>
    </lineage>
</organism>
<evidence type="ECO:0000313" key="1">
    <source>
        <dbReference type="EMBL" id="OIT33454.1"/>
    </source>
</evidence>
<gene>
    <name evidence="1" type="ORF">A4A49_65046</name>
</gene>
<feature type="non-terminal residue" evidence="1">
    <location>
        <position position="1"/>
    </location>
</feature>
<comment type="caution">
    <text evidence="1">The sequence shown here is derived from an EMBL/GenBank/DDBJ whole genome shotgun (WGS) entry which is preliminary data.</text>
</comment>
<dbReference type="EMBL" id="MJEQ01000882">
    <property type="protein sequence ID" value="OIT33454.1"/>
    <property type="molecule type" value="Genomic_DNA"/>
</dbReference>
<dbReference type="AlphaFoldDB" id="A0A314KXM6"/>
<keyword evidence="2" id="KW-1185">Reference proteome</keyword>
<dbReference type="Proteomes" id="UP000187609">
    <property type="component" value="Unassembled WGS sequence"/>
</dbReference>
<protein>
    <submittedName>
        <fullName evidence="1">Uncharacterized protein</fullName>
    </submittedName>
</protein>
<proteinExistence type="predicted"/>
<evidence type="ECO:0000313" key="2">
    <source>
        <dbReference type="Proteomes" id="UP000187609"/>
    </source>
</evidence>
<dbReference type="Gramene" id="OIT33454">
    <property type="protein sequence ID" value="OIT33454"/>
    <property type="gene ID" value="A4A49_65046"/>
</dbReference>
<accession>A0A314KXM6</accession>